<gene>
    <name evidence="11" type="ORF">SAMN02983006_00094</name>
</gene>
<dbReference type="GO" id="GO:0015421">
    <property type="term" value="F:ABC-type oligopeptide transporter activity"/>
    <property type="evidence" value="ECO:0007669"/>
    <property type="project" value="TreeGrafter"/>
</dbReference>
<proteinExistence type="predicted"/>
<dbReference type="InterPro" id="IPR036640">
    <property type="entry name" value="ABC1_TM_sf"/>
</dbReference>
<dbReference type="Gene3D" id="3.40.50.300">
    <property type="entry name" value="P-loop containing nucleotide triphosphate hydrolases"/>
    <property type="match status" value="1"/>
</dbReference>
<comment type="subcellular location">
    <subcellularLocation>
        <location evidence="1">Cell membrane</location>
        <topology evidence="1">Multi-pass membrane protein</topology>
    </subcellularLocation>
</comment>
<dbReference type="PANTHER" id="PTHR43394">
    <property type="entry name" value="ATP-DEPENDENT PERMEASE MDL1, MITOCHONDRIAL"/>
    <property type="match status" value="1"/>
</dbReference>
<keyword evidence="5 11" id="KW-0067">ATP-binding</keyword>
<dbReference type="FunFam" id="3.40.50.300:FF:000287">
    <property type="entry name" value="Multidrug ABC transporter ATP-binding protein"/>
    <property type="match status" value="1"/>
</dbReference>
<dbReference type="GO" id="GO:0005524">
    <property type="term" value="F:ATP binding"/>
    <property type="evidence" value="ECO:0007669"/>
    <property type="project" value="UniProtKB-KW"/>
</dbReference>
<sequence length="595" mass="67558">MSSFKRFLAYVKPYWYYILFAAFGGMIKFVLPMIFPQLMRYFMDEFLVNAAVINDTLRSEYVSKISYYSAVLIAVYFFIWIPGVYIRHKYSGKLAQSVIFDLRYNLYRHIQRMSASYFDHNKSGGIVTRLISDIQMCQNMLGNAMTNIWIDGSILLFLLVIMFKMDVVLTLISLAILPFYIIIIKTIGQRVKRSSLLVQNEIEDMQGDIQEKISGANVIRAFTMEKQEADRFAQKSRKLFDFNMTRVKLSAANNALNGFLIKIAPVIIVWFASLSVLNGRLTIGEMTAFYAYLGMFYMPIERFSQLNVVFSNSMAAIERVFEVFDQTPDVQESNSAGKLENVKGAVEFRNVSFAYNENEKILTDINLKVEPGEKIAFVGASGAGKSSLVNLIPRFYDVSAGEILIDNQDIRDFTLKSLRENIGIVLQEAILFSGSLKENILYGKKDATADEIIKAAQAANAYDFIMEFEAGFETEVGERGSMLSGGQKQRLTITRAFLSDPAILILDEATSALDSRSENLIQESLEKLMEGRTTFIIAHRLSTIMNVDKIVVLENGKIKEVGTHQQLLQQNGIYTQYFKEQFQEAIKYSTEELSD</sequence>
<dbReference type="InterPro" id="IPR003439">
    <property type="entry name" value="ABC_transporter-like_ATP-bd"/>
</dbReference>
<evidence type="ECO:0000256" key="5">
    <source>
        <dbReference type="ARBA" id="ARBA00022840"/>
    </source>
</evidence>
<dbReference type="PANTHER" id="PTHR43394:SF1">
    <property type="entry name" value="ATP-BINDING CASSETTE SUB-FAMILY B MEMBER 10, MITOCHONDRIAL"/>
    <property type="match status" value="1"/>
</dbReference>
<dbReference type="InterPro" id="IPR011527">
    <property type="entry name" value="ABC1_TM_dom"/>
</dbReference>
<evidence type="ECO:0000313" key="12">
    <source>
        <dbReference type="Proteomes" id="UP000199006"/>
    </source>
</evidence>
<dbReference type="PROSITE" id="PS50893">
    <property type="entry name" value="ABC_TRANSPORTER_2"/>
    <property type="match status" value="1"/>
</dbReference>
<reference evidence="11 12" key="1">
    <citation type="submission" date="2016-10" db="EMBL/GenBank/DDBJ databases">
        <authorList>
            <person name="de Groot N.N."/>
        </authorList>
    </citation>
    <scope>NUCLEOTIDE SEQUENCE [LARGE SCALE GENOMIC DNA]</scope>
    <source>
        <strain evidence="11 12">ATCC 51327</strain>
    </source>
</reference>
<organism evidence="11 12">
    <name type="scientific">Halanaerobium salsuginis</name>
    <dbReference type="NCBI Taxonomy" id="29563"/>
    <lineage>
        <taxon>Bacteria</taxon>
        <taxon>Bacillati</taxon>
        <taxon>Bacillota</taxon>
        <taxon>Clostridia</taxon>
        <taxon>Halanaerobiales</taxon>
        <taxon>Halanaerobiaceae</taxon>
        <taxon>Halanaerobium</taxon>
    </lineage>
</organism>
<evidence type="ECO:0000256" key="6">
    <source>
        <dbReference type="ARBA" id="ARBA00022989"/>
    </source>
</evidence>
<dbReference type="GO" id="GO:0005886">
    <property type="term" value="C:plasma membrane"/>
    <property type="evidence" value="ECO:0007669"/>
    <property type="project" value="UniProtKB-SubCell"/>
</dbReference>
<dbReference type="GO" id="GO:0016887">
    <property type="term" value="F:ATP hydrolysis activity"/>
    <property type="evidence" value="ECO:0007669"/>
    <property type="project" value="InterPro"/>
</dbReference>
<evidence type="ECO:0000313" key="11">
    <source>
        <dbReference type="EMBL" id="SFL07846.1"/>
    </source>
</evidence>
<dbReference type="EMBL" id="FOTI01000001">
    <property type="protein sequence ID" value="SFL07846.1"/>
    <property type="molecule type" value="Genomic_DNA"/>
</dbReference>
<evidence type="ECO:0000256" key="7">
    <source>
        <dbReference type="ARBA" id="ARBA00023136"/>
    </source>
</evidence>
<evidence type="ECO:0000256" key="8">
    <source>
        <dbReference type="SAM" id="Phobius"/>
    </source>
</evidence>
<dbReference type="InterPro" id="IPR039421">
    <property type="entry name" value="Type_1_exporter"/>
</dbReference>
<feature type="transmembrane region" description="Helical" evidence="8">
    <location>
        <begin position="14"/>
        <end position="35"/>
    </location>
</feature>
<evidence type="ECO:0000256" key="3">
    <source>
        <dbReference type="ARBA" id="ARBA00022692"/>
    </source>
</evidence>
<dbReference type="RefSeq" id="WP_089857971.1">
    <property type="nucleotide sequence ID" value="NZ_FOTI01000001.1"/>
</dbReference>
<dbReference type="Gene3D" id="1.20.1560.10">
    <property type="entry name" value="ABC transporter type 1, transmembrane domain"/>
    <property type="match status" value="1"/>
</dbReference>
<keyword evidence="6 8" id="KW-1133">Transmembrane helix</keyword>
<dbReference type="Proteomes" id="UP000199006">
    <property type="component" value="Unassembled WGS sequence"/>
</dbReference>
<dbReference type="SMART" id="SM00382">
    <property type="entry name" value="AAA"/>
    <property type="match status" value="1"/>
</dbReference>
<feature type="domain" description="ABC transmembrane type-1" evidence="10">
    <location>
        <begin position="19"/>
        <end position="312"/>
    </location>
</feature>
<evidence type="ECO:0000256" key="4">
    <source>
        <dbReference type="ARBA" id="ARBA00022741"/>
    </source>
</evidence>
<keyword evidence="4" id="KW-0547">Nucleotide-binding</keyword>
<dbReference type="InterPro" id="IPR003593">
    <property type="entry name" value="AAA+_ATPase"/>
</dbReference>
<dbReference type="InterPro" id="IPR027417">
    <property type="entry name" value="P-loop_NTPase"/>
</dbReference>
<feature type="domain" description="ABC transporter" evidence="9">
    <location>
        <begin position="346"/>
        <end position="580"/>
    </location>
</feature>
<dbReference type="SUPFAM" id="SSF52540">
    <property type="entry name" value="P-loop containing nucleoside triphosphate hydrolases"/>
    <property type="match status" value="1"/>
</dbReference>
<evidence type="ECO:0000259" key="10">
    <source>
        <dbReference type="PROSITE" id="PS50929"/>
    </source>
</evidence>
<dbReference type="OrthoDB" id="9762517at2"/>
<feature type="transmembrane region" description="Helical" evidence="8">
    <location>
        <begin position="144"/>
        <end position="163"/>
    </location>
</feature>
<dbReference type="AlphaFoldDB" id="A0A1I4ETK9"/>
<feature type="transmembrane region" description="Helical" evidence="8">
    <location>
        <begin position="169"/>
        <end position="187"/>
    </location>
</feature>
<keyword evidence="12" id="KW-1185">Reference proteome</keyword>
<dbReference type="Pfam" id="PF00005">
    <property type="entry name" value="ABC_tran"/>
    <property type="match status" value="1"/>
</dbReference>
<protein>
    <submittedName>
        <fullName evidence="11">ATP-binding cassette, subfamily B, MsbA</fullName>
    </submittedName>
</protein>
<feature type="transmembrane region" description="Helical" evidence="8">
    <location>
        <begin position="255"/>
        <end position="277"/>
    </location>
</feature>
<evidence type="ECO:0000256" key="2">
    <source>
        <dbReference type="ARBA" id="ARBA00022448"/>
    </source>
</evidence>
<accession>A0A1I4ETK9</accession>
<keyword evidence="2" id="KW-0813">Transport</keyword>
<dbReference type="Pfam" id="PF00664">
    <property type="entry name" value="ABC_membrane"/>
    <property type="match status" value="1"/>
</dbReference>
<dbReference type="CDD" id="cd07346">
    <property type="entry name" value="ABC_6TM_exporters"/>
    <property type="match status" value="1"/>
</dbReference>
<feature type="transmembrane region" description="Helical" evidence="8">
    <location>
        <begin position="65"/>
        <end position="86"/>
    </location>
</feature>
<keyword evidence="3 8" id="KW-0812">Transmembrane</keyword>
<dbReference type="STRING" id="29563.SAMN02983006_00094"/>
<dbReference type="SUPFAM" id="SSF90123">
    <property type="entry name" value="ABC transporter transmembrane region"/>
    <property type="match status" value="1"/>
</dbReference>
<evidence type="ECO:0000256" key="1">
    <source>
        <dbReference type="ARBA" id="ARBA00004651"/>
    </source>
</evidence>
<keyword evidence="7 8" id="KW-0472">Membrane</keyword>
<dbReference type="PROSITE" id="PS50929">
    <property type="entry name" value="ABC_TM1F"/>
    <property type="match status" value="1"/>
</dbReference>
<evidence type="ECO:0000259" key="9">
    <source>
        <dbReference type="PROSITE" id="PS50893"/>
    </source>
</evidence>
<name>A0A1I4ETK9_9FIRM</name>